<dbReference type="GO" id="GO:0006688">
    <property type="term" value="P:glycosphingolipid biosynthetic process"/>
    <property type="evidence" value="ECO:0007669"/>
    <property type="project" value="TreeGrafter"/>
</dbReference>
<keyword evidence="5 11" id="KW-0808">Transferase</keyword>
<dbReference type="InterPro" id="IPR029044">
    <property type="entry name" value="Nucleotide-diphossugar_trans"/>
</dbReference>
<dbReference type="Gene3D" id="3.90.550.10">
    <property type="entry name" value="Spore Coat Polysaccharide Biosynthesis Protein SpsA, Chain A"/>
    <property type="match status" value="1"/>
</dbReference>
<keyword evidence="4 11" id="KW-0328">Glycosyltransferase</keyword>
<comment type="similarity">
    <text evidence="3 11">Belongs to the glycosyltransferase 7 family.</text>
</comment>
<keyword evidence="8" id="KW-1133">Transmembrane helix</keyword>
<keyword evidence="7 11" id="KW-0735">Signal-anchor</keyword>
<comment type="subcellular location">
    <subcellularLocation>
        <location evidence="1">Membrane</location>
        <topology evidence="1">Single-pass type II membrane protein</topology>
    </subcellularLocation>
</comment>
<dbReference type="SUPFAM" id="SSF53448">
    <property type="entry name" value="Nucleotide-diphospho-sugar transferases"/>
    <property type="match status" value="1"/>
</dbReference>
<keyword evidence="6" id="KW-0812">Transmembrane</keyword>
<dbReference type="PANTHER" id="PTHR19300:SF46">
    <property type="entry name" value="BETA-1,4-N-ACETYLGALACTOSAMINYLTRANSFERASE"/>
    <property type="match status" value="1"/>
</dbReference>
<dbReference type="CDD" id="cd00899">
    <property type="entry name" value="b4GalT"/>
    <property type="match status" value="1"/>
</dbReference>
<dbReference type="PRINTS" id="PR02050">
    <property type="entry name" value="B14GALTRFASE"/>
</dbReference>
<evidence type="ECO:0000256" key="11">
    <source>
        <dbReference type="RuleBase" id="RU368121"/>
    </source>
</evidence>
<evidence type="ECO:0000313" key="15">
    <source>
        <dbReference type="EMBL" id="GFR87208.1"/>
    </source>
</evidence>
<evidence type="ECO:0000256" key="12">
    <source>
        <dbReference type="SAM" id="SignalP"/>
    </source>
</evidence>
<comment type="function">
    <text evidence="11">Catalyses the transfer of galactose onto proteins or lipids.</text>
</comment>
<gene>
    <name evidence="15" type="ORF">ElyMa_000741100</name>
</gene>
<dbReference type="InterPro" id="IPR027995">
    <property type="entry name" value="Galactosyl_T_N"/>
</dbReference>
<evidence type="ECO:0000256" key="8">
    <source>
        <dbReference type="ARBA" id="ARBA00022989"/>
    </source>
</evidence>
<dbReference type="InterPro" id="IPR003859">
    <property type="entry name" value="Galactosyl_T"/>
</dbReference>
<reference evidence="15 16" key="1">
    <citation type="journal article" date="2021" name="Elife">
        <title>Chloroplast acquisition without the gene transfer in kleptoplastic sea slugs, Plakobranchus ocellatus.</title>
        <authorList>
            <person name="Maeda T."/>
            <person name="Takahashi S."/>
            <person name="Yoshida T."/>
            <person name="Shimamura S."/>
            <person name="Takaki Y."/>
            <person name="Nagai Y."/>
            <person name="Toyoda A."/>
            <person name="Suzuki Y."/>
            <person name="Arimoto A."/>
            <person name="Ishii H."/>
            <person name="Satoh N."/>
            <person name="Nishiyama T."/>
            <person name="Hasebe M."/>
            <person name="Maruyama T."/>
            <person name="Minagawa J."/>
            <person name="Obokata J."/>
            <person name="Shigenobu S."/>
        </authorList>
    </citation>
    <scope>NUCLEOTIDE SEQUENCE [LARGE SCALE GENOMIC DNA]</scope>
</reference>
<dbReference type="Proteomes" id="UP000762676">
    <property type="component" value="Unassembled WGS sequence"/>
</dbReference>
<keyword evidence="16" id="KW-1185">Reference proteome</keyword>
<keyword evidence="12" id="KW-0732">Signal</keyword>
<dbReference type="GO" id="GO:0033842">
    <property type="term" value="F:N-acetyl-beta-glucosaminyl-derivative 4-beta-N-acetylgalactosaminyltransferase activity"/>
    <property type="evidence" value="ECO:0007669"/>
    <property type="project" value="TreeGrafter"/>
</dbReference>
<keyword evidence="10 11" id="KW-0325">Glycoprotein</keyword>
<feature type="domain" description="Galactosyltransferase N-terminal" evidence="14">
    <location>
        <begin position="93"/>
        <end position="226"/>
    </location>
</feature>
<dbReference type="Pfam" id="PF13733">
    <property type="entry name" value="Glyco_transf_7N"/>
    <property type="match status" value="1"/>
</dbReference>
<organism evidence="15 16">
    <name type="scientific">Elysia marginata</name>
    <dbReference type="NCBI Taxonomy" id="1093978"/>
    <lineage>
        <taxon>Eukaryota</taxon>
        <taxon>Metazoa</taxon>
        <taxon>Spiralia</taxon>
        <taxon>Lophotrochozoa</taxon>
        <taxon>Mollusca</taxon>
        <taxon>Gastropoda</taxon>
        <taxon>Heterobranchia</taxon>
        <taxon>Euthyneura</taxon>
        <taxon>Panpulmonata</taxon>
        <taxon>Sacoglossa</taxon>
        <taxon>Placobranchoidea</taxon>
        <taxon>Plakobranchidae</taxon>
        <taxon>Elysia</taxon>
    </lineage>
</organism>
<dbReference type="GO" id="GO:0016020">
    <property type="term" value="C:membrane"/>
    <property type="evidence" value="ECO:0007669"/>
    <property type="project" value="UniProtKB-SubCell"/>
</dbReference>
<feature type="signal peptide" evidence="12">
    <location>
        <begin position="1"/>
        <end position="21"/>
    </location>
</feature>
<dbReference type="GO" id="GO:0005975">
    <property type="term" value="P:carbohydrate metabolic process"/>
    <property type="evidence" value="ECO:0007669"/>
    <property type="project" value="InterPro"/>
</dbReference>
<dbReference type="EMBL" id="BMAT01001502">
    <property type="protein sequence ID" value="GFR87208.1"/>
    <property type="molecule type" value="Genomic_DNA"/>
</dbReference>
<dbReference type="GO" id="GO:0008378">
    <property type="term" value="F:galactosyltransferase activity"/>
    <property type="evidence" value="ECO:0007669"/>
    <property type="project" value="TreeGrafter"/>
</dbReference>
<dbReference type="GO" id="GO:0005794">
    <property type="term" value="C:Golgi apparatus"/>
    <property type="evidence" value="ECO:0007669"/>
    <property type="project" value="TreeGrafter"/>
</dbReference>
<evidence type="ECO:0000259" key="14">
    <source>
        <dbReference type="Pfam" id="PF13733"/>
    </source>
</evidence>
<comment type="pathway">
    <text evidence="2 11">Protein modification; protein glycosylation.</text>
</comment>
<evidence type="ECO:0000256" key="7">
    <source>
        <dbReference type="ARBA" id="ARBA00022968"/>
    </source>
</evidence>
<feature type="chain" id="PRO_5043752688" description="Beta-1,4-galactosyltransferase" evidence="12">
    <location>
        <begin position="22"/>
        <end position="373"/>
    </location>
</feature>
<evidence type="ECO:0000256" key="10">
    <source>
        <dbReference type="ARBA" id="ARBA00023180"/>
    </source>
</evidence>
<name>A0AAV4GNR5_9GAST</name>
<dbReference type="AlphaFoldDB" id="A0AAV4GNR5"/>
<evidence type="ECO:0000256" key="4">
    <source>
        <dbReference type="ARBA" id="ARBA00022676"/>
    </source>
</evidence>
<dbReference type="EC" id="2.4.1.-" evidence="11"/>
<evidence type="ECO:0000256" key="6">
    <source>
        <dbReference type="ARBA" id="ARBA00022692"/>
    </source>
</evidence>
<keyword evidence="9" id="KW-0472">Membrane</keyword>
<dbReference type="Pfam" id="PF02709">
    <property type="entry name" value="Glyco_transf_7C"/>
    <property type="match status" value="1"/>
</dbReference>
<dbReference type="InterPro" id="IPR027791">
    <property type="entry name" value="Galactosyl_T_C"/>
</dbReference>
<evidence type="ECO:0000256" key="9">
    <source>
        <dbReference type="ARBA" id="ARBA00023136"/>
    </source>
</evidence>
<sequence>MNVVFIVGVVFLIYSTDNVKAEFNAGTENLANLMNAVYKHRIADIITEASRQDQLHVQDYLNGTGLPHRIPTQGRLQAKTNASKAFLQGKQLCPIIPLELVGNISDVNLTMPMNIDDLIAEHADVLNGGEWAPLDCVARHRVAFVIPYRDRWSHLKSLLHHLIPVLKRQQIHFRIFVVEQYGKDIFNKGRIMNAAFREALKLFDFHCVTFHDVDLVPEDDRNIYSCVEMPKHMSVGIDKFDYRLTYDQLVGGVLMFRTEHFQQVNGYSNMYWGWGGEDDDMYRRIWHQRLRVHRPPTNVARYKMIKHDTRELSKNRRELMKTAAIRSKTDGLNSIQYDLLFTHTEKLFTHFLVDIGHFEDTDQLDDSQIFDFY</sequence>
<evidence type="ECO:0000259" key="13">
    <source>
        <dbReference type="Pfam" id="PF02709"/>
    </source>
</evidence>
<comment type="caution">
    <text evidence="15">The sequence shown here is derived from an EMBL/GenBank/DDBJ whole genome shotgun (WGS) entry which is preliminary data.</text>
</comment>
<feature type="domain" description="Galactosyltransferase C-terminal" evidence="13">
    <location>
        <begin position="231"/>
        <end position="308"/>
    </location>
</feature>
<evidence type="ECO:0000256" key="5">
    <source>
        <dbReference type="ARBA" id="ARBA00022679"/>
    </source>
</evidence>
<protein>
    <recommendedName>
        <fullName evidence="11">Beta-1,4-galactosyltransferase</fullName>
        <ecNumber evidence="11">2.4.1.-</ecNumber>
    </recommendedName>
</protein>
<evidence type="ECO:0000256" key="1">
    <source>
        <dbReference type="ARBA" id="ARBA00004606"/>
    </source>
</evidence>
<evidence type="ECO:0000313" key="16">
    <source>
        <dbReference type="Proteomes" id="UP000762676"/>
    </source>
</evidence>
<evidence type="ECO:0000256" key="2">
    <source>
        <dbReference type="ARBA" id="ARBA00004922"/>
    </source>
</evidence>
<evidence type="ECO:0000256" key="3">
    <source>
        <dbReference type="ARBA" id="ARBA00005735"/>
    </source>
</evidence>
<dbReference type="PANTHER" id="PTHR19300">
    <property type="entry name" value="BETA-1,4-GALACTOSYLTRANSFERASE"/>
    <property type="match status" value="1"/>
</dbReference>
<accession>A0AAV4GNR5</accession>
<proteinExistence type="inferred from homology"/>